<proteinExistence type="inferred from homology"/>
<dbReference type="Proteomes" id="UP000886785">
    <property type="component" value="Unassembled WGS sequence"/>
</dbReference>
<evidence type="ECO:0000313" key="6">
    <source>
        <dbReference type="Proteomes" id="UP000886785"/>
    </source>
</evidence>
<organism evidence="5 6">
    <name type="scientific">Candidatus Gallacutalibacter pullicola</name>
    <dbReference type="NCBI Taxonomy" id="2840830"/>
    <lineage>
        <taxon>Bacteria</taxon>
        <taxon>Bacillati</taxon>
        <taxon>Bacillota</taxon>
        <taxon>Clostridia</taxon>
        <taxon>Eubacteriales</taxon>
        <taxon>Candidatus Gallacutalibacter</taxon>
    </lineage>
</organism>
<accession>A0A9D1DRS8</accession>
<evidence type="ECO:0000313" key="5">
    <source>
        <dbReference type="EMBL" id="HIR57828.1"/>
    </source>
</evidence>
<dbReference type="GO" id="GO:0046961">
    <property type="term" value="F:proton-transporting ATPase activity, rotational mechanism"/>
    <property type="evidence" value="ECO:0007669"/>
    <property type="project" value="InterPro"/>
</dbReference>
<evidence type="ECO:0000256" key="3">
    <source>
        <dbReference type="ARBA" id="ARBA00023065"/>
    </source>
</evidence>
<dbReference type="EMBL" id="DVHF01000107">
    <property type="protein sequence ID" value="HIR57828.1"/>
    <property type="molecule type" value="Genomic_DNA"/>
</dbReference>
<dbReference type="AlphaFoldDB" id="A0A9D1DRS8"/>
<dbReference type="HAMAP" id="MF_00271">
    <property type="entry name" value="ATP_synth_D_arch"/>
    <property type="match status" value="1"/>
</dbReference>
<dbReference type="PANTHER" id="PTHR11671">
    <property type="entry name" value="V-TYPE ATP SYNTHASE SUBUNIT D"/>
    <property type="match status" value="1"/>
</dbReference>
<evidence type="ECO:0000256" key="2">
    <source>
        <dbReference type="ARBA" id="ARBA00022448"/>
    </source>
</evidence>
<sequence>MSNQVVPTKGNLLATKKSLELARTGFELLDRKRNILIREMMALIDRANAIQDKIDKTYEEAYAALQMANITLGICDELSKTVPVDNGLNVAYRSVMGVEIPMVSLEKSPTSVVPFGLYSTNTLLDRAYLKFGDVKALTAELAEVENSVYRLADSIKKTQKRANALKNIMIPRFETTVKFITDALEEKDREEFSRLKVIKAQKSS</sequence>
<protein>
    <recommendedName>
        <fullName evidence="4">V-type ATP synthase subunit D</fullName>
    </recommendedName>
    <alternativeName>
        <fullName evidence="4">V-ATPase subunit D</fullName>
    </alternativeName>
</protein>
<name>A0A9D1DRS8_9FIRM</name>
<comment type="caution">
    <text evidence="5">The sequence shown here is derived from an EMBL/GenBank/DDBJ whole genome shotgun (WGS) entry which is preliminary data.</text>
</comment>
<dbReference type="InterPro" id="IPR002699">
    <property type="entry name" value="V_ATPase_D"/>
</dbReference>
<keyword evidence="3 4" id="KW-0406">Ion transport</keyword>
<dbReference type="Pfam" id="PF01813">
    <property type="entry name" value="ATP-synt_D"/>
    <property type="match status" value="1"/>
</dbReference>
<evidence type="ECO:0000256" key="1">
    <source>
        <dbReference type="ARBA" id="ARBA00005850"/>
    </source>
</evidence>
<evidence type="ECO:0000256" key="4">
    <source>
        <dbReference type="HAMAP-Rule" id="MF_00271"/>
    </source>
</evidence>
<gene>
    <name evidence="4" type="primary">atpD</name>
    <name evidence="5" type="ORF">IAA54_09160</name>
</gene>
<reference evidence="5" key="1">
    <citation type="submission" date="2020-10" db="EMBL/GenBank/DDBJ databases">
        <authorList>
            <person name="Gilroy R."/>
        </authorList>
    </citation>
    <scope>NUCLEOTIDE SEQUENCE</scope>
    <source>
        <strain evidence="5">ChiSjej1B19-7085</strain>
    </source>
</reference>
<dbReference type="GO" id="GO:0042777">
    <property type="term" value="P:proton motive force-driven plasma membrane ATP synthesis"/>
    <property type="evidence" value="ECO:0007669"/>
    <property type="project" value="UniProtKB-UniRule"/>
</dbReference>
<dbReference type="NCBIfam" id="TIGR00309">
    <property type="entry name" value="V_ATPase_subD"/>
    <property type="match status" value="1"/>
</dbReference>
<comment type="function">
    <text evidence="4">Produces ATP from ADP in the presence of a proton gradient across the membrane.</text>
</comment>
<comment type="similarity">
    <text evidence="1 4">Belongs to the V-ATPase D subunit family.</text>
</comment>
<keyword evidence="4" id="KW-0375">Hydrogen ion transport</keyword>
<dbReference type="Gene3D" id="1.10.287.3240">
    <property type="match status" value="1"/>
</dbReference>
<dbReference type="GO" id="GO:0005524">
    <property type="term" value="F:ATP binding"/>
    <property type="evidence" value="ECO:0007669"/>
    <property type="project" value="UniProtKB-UniRule"/>
</dbReference>
<keyword evidence="4" id="KW-0066">ATP synthesis</keyword>
<keyword evidence="2 4" id="KW-0813">Transport</keyword>
<dbReference type="GO" id="GO:0046933">
    <property type="term" value="F:proton-transporting ATP synthase activity, rotational mechanism"/>
    <property type="evidence" value="ECO:0007669"/>
    <property type="project" value="UniProtKB-UniRule"/>
</dbReference>
<reference evidence="5" key="2">
    <citation type="journal article" date="2021" name="PeerJ">
        <title>Extensive microbial diversity within the chicken gut microbiome revealed by metagenomics and culture.</title>
        <authorList>
            <person name="Gilroy R."/>
            <person name="Ravi A."/>
            <person name="Getino M."/>
            <person name="Pursley I."/>
            <person name="Horton D.L."/>
            <person name="Alikhan N.F."/>
            <person name="Baker D."/>
            <person name="Gharbi K."/>
            <person name="Hall N."/>
            <person name="Watson M."/>
            <person name="Adriaenssens E.M."/>
            <person name="Foster-Nyarko E."/>
            <person name="Jarju S."/>
            <person name="Secka A."/>
            <person name="Antonio M."/>
            <person name="Oren A."/>
            <person name="Chaudhuri R.R."/>
            <person name="La Ragione R."/>
            <person name="Hildebrand F."/>
            <person name="Pallen M.J."/>
        </authorList>
    </citation>
    <scope>NUCLEOTIDE SEQUENCE</scope>
    <source>
        <strain evidence="5">ChiSjej1B19-7085</strain>
    </source>
</reference>